<evidence type="ECO:0000259" key="3">
    <source>
        <dbReference type="Pfam" id="PF24554"/>
    </source>
</evidence>
<dbReference type="AlphaFoldDB" id="A0A0A1SZT0"/>
<dbReference type="PANTHER" id="PTHR19327:SF0">
    <property type="entry name" value="GOLGIN SUBFAMILY A MEMBER 4"/>
    <property type="match status" value="1"/>
</dbReference>
<dbReference type="EMBL" id="CDHN01000002">
    <property type="protein sequence ID" value="CEJ85765.1"/>
    <property type="molecule type" value="Genomic_DNA"/>
</dbReference>
<feature type="region of interest" description="Disordered" evidence="2">
    <location>
        <begin position="242"/>
        <end position="268"/>
    </location>
</feature>
<proteinExistence type="predicted"/>
<feature type="coiled-coil region" evidence="1">
    <location>
        <begin position="684"/>
        <end position="849"/>
    </location>
</feature>
<dbReference type="STRING" id="1531966.A0A0A1SZT0"/>
<organism evidence="4 5">
    <name type="scientific">[Torrubiella] hemipterigena</name>
    <dbReference type="NCBI Taxonomy" id="1531966"/>
    <lineage>
        <taxon>Eukaryota</taxon>
        <taxon>Fungi</taxon>
        <taxon>Dikarya</taxon>
        <taxon>Ascomycota</taxon>
        <taxon>Pezizomycotina</taxon>
        <taxon>Sordariomycetes</taxon>
        <taxon>Hypocreomycetidae</taxon>
        <taxon>Hypocreales</taxon>
        <taxon>Clavicipitaceae</taxon>
        <taxon>Clavicipitaceae incertae sedis</taxon>
        <taxon>'Torrubiella' clade</taxon>
    </lineage>
</organism>
<name>A0A0A1SZT0_9HYPO</name>
<gene>
    <name evidence="4" type="ORF">VHEMI03909</name>
</gene>
<sequence length="1112" mass="122970">MSHGQFHSAPAIRHSRGYSSASSNYDDPDRYQIPWRFDSLAHTTPEMEPSPLANPNLPHHGPKDAMDSTKSSTSIKPDATSLDTTHPPPPVTEALFINKQHPPLPLQDSFPAPPNHQHHHLRKQPSKVLDSAETIGCAVSTAPINSPAAAAASPAQDHSSFPVAHTPIKRKPLSARASSLAATFVHSPSPSVDLPKPDHRFSRSPSVDSPILYGHDQEDYYASVLDQLPAFEKLDFDFDRAGTDNPQISSDTNIPHGSSTDGHSDILSDYDDLASQQTSPDLSTASPLTDRQAAAIAAAAQPAETPTKSFRLPMFAPKPLPPQLKLDKVNTSPPQKPLQSPIESATAQVNKPLPKSPSQGSSVIANIFNWGNTSPSATEFSSIPSPSTPGHTASSTKTLQPADPSTKSNVANNPLGYCESYLSTPPPHANAASVQLEEMEDELKAISSELASSIRREIDLEDLVDRLQEQVNNPQAPGKRTSDYFSDSGYSSAKLSDYDQSREEIEKIQRRSEQEKASLRLELTNKLQDERSKRKVLDQQVRELQDRASQMDLAEMNNMDANGRLKELENTCEDLRRKLGDERQSKTNFEDLLSALKNELSDAANERDNLRDEVVPQLRARVEGLEAEAASYANLTYESTKMQHQLQSLQQENSTLRSSTAGMDDILARSMPRPVMPARNDSTKNLQSESREALAERLKDVEAQRDALHNALKNLLERQEFQNRENQKKIKILEKERSRLLGENPKKAGFERDITKLRTEVNTLRRRAEDALEQKWQVEKGLGGLKMDLDRAEEEITTLRSLLKEKDILMPQAGEAATGVTSESLQKAYDELQAQYNDSIERIKQLEVSTNDEGTRMALQRLEKSLNAALSAKDGLPATTDNLQNEYDSMSPGSAQRPLADELSESANRVELLASHVRSQLATNAELRQRLSDAISRGESQSKANSGRIAELQERLRGLEDELVTAQSSSEDRIGRHEEEITKLKEAHNEQLRRLHQGGSVGMTGPRKSPILNSAAGSVFARAQNMASKSVEDETQVKKLRERVSELERALSDTENEMQEVVGKMNSAQIEVMTLQEERETAIRETKRLQALVKQEASSPFASSLRMFGMAA</sequence>
<feature type="coiled-coil region" evidence="1">
    <location>
        <begin position="942"/>
        <end position="994"/>
    </location>
</feature>
<dbReference type="GO" id="GO:0048193">
    <property type="term" value="P:Golgi vesicle transport"/>
    <property type="evidence" value="ECO:0007669"/>
    <property type="project" value="TreeGrafter"/>
</dbReference>
<dbReference type="HOGENOM" id="CLU_002590_1_0_1"/>
<feature type="region of interest" description="Disordered" evidence="2">
    <location>
        <begin position="186"/>
        <end position="209"/>
    </location>
</feature>
<evidence type="ECO:0000256" key="1">
    <source>
        <dbReference type="SAM" id="Coils"/>
    </source>
</evidence>
<feature type="coiled-coil region" evidence="1">
    <location>
        <begin position="1030"/>
        <end position="1095"/>
    </location>
</feature>
<feature type="compositionally biased region" description="Basic residues" evidence="2">
    <location>
        <begin position="116"/>
        <end position="125"/>
    </location>
</feature>
<feature type="compositionally biased region" description="Low complexity" evidence="2">
    <location>
        <begin position="294"/>
        <end position="303"/>
    </location>
</feature>
<protein>
    <recommendedName>
        <fullName evidence="3">DUF7603 domain-containing protein</fullName>
    </recommendedName>
</protein>
<dbReference type="Proteomes" id="UP000039046">
    <property type="component" value="Unassembled WGS sequence"/>
</dbReference>
<evidence type="ECO:0000256" key="2">
    <source>
        <dbReference type="SAM" id="MobiDB-lite"/>
    </source>
</evidence>
<dbReference type="PANTHER" id="PTHR19327">
    <property type="entry name" value="GOLGIN"/>
    <property type="match status" value="1"/>
</dbReference>
<feature type="region of interest" description="Disordered" evidence="2">
    <location>
        <begin position="470"/>
        <end position="498"/>
    </location>
</feature>
<evidence type="ECO:0000313" key="4">
    <source>
        <dbReference type="EMBL" id="CEJ85765.1"/>
    </source>
</evidence>
<feature type="coiled-coil region" evidence="1">
    <location>
        <begin position="429"/>
        <end position="456"/>
    </location>
</feature>
<feature type="compositionally biased region" description="Polar residues" evidence="2">
    <location>
        <begin position="879"/>
        <end position="894"/>
    </location>
</feature>
<accession>A0A0A1SZT0</accession>
<feature type="compositionally biased region" description="Polar residues" evidence="2">
    <location>
        <begin position="244"/>
        <end position="261"/>
    </location>
</feature>
<keyword evidence="5" id="KW-1185">Reference proteome</keyword>
<feature type="domain" description="DUF7603" evidence="3">
    <location>
        <begin position="858"/>
        <end position="961"/>
    </location>
</feature>
<feature type="region of interest" description="Disordered" evidence="2">
    <location>
        <begin position="294"/>
        <end position="344"/>
    </location>
</feature>
<feature type="region of interest" description="Disordered" evidence="2">
    <location>
        <begin position="1"/>
        <end position="89"/>
    </location>
</feature>
<dbReference type="InterPro" id="IPR056023">
    <property type="entry name" value="DUF7603"/>
</dbReference>
<feature type="region of interest" description="Disordered" evidence="2">
    <location>
        <begin position="375"/>
        <end position="407"/>
    </location>
</feature>
<dbReference type="OrthoDB" id="5395440at2759"/>
<dbReference type="GO" id="GO:0005794">
    <property type="term" value="C:Golgi apparatus"/>
    <property type="evidence" value="ECO:0007669"/>
    <property type="project" value="TreeGrafter"/>
</dbReference>
<dbReference type="GO" id="GO:0031267">
    <property type="term" value="F:small GTPase binding"/>
    <property type="evidence" value="ECO:0007669"/>
    <property type="project" value="TreeGrafter"/>
</dbReference>
<feature type="compositionally biased region" description="Polar residues" evidence="2">
    <location>
        <begin position="483"/>
        <end position="494"/>
    </location>
</feature>
<feature type="region of interest" description="Disordered" evidence="2">
    <location>
        <begin position="873"/>
        <end position="903"/>
    </location>
</feature>
<evidence type="ECO:0000313" key="5">
    <source>
        <dbReference type="Proteomes" id="UP000039046"/>
    </source>
</evidence>
<feature type="coiled-coil region" evidence="1">
    <location>
        <begin position="498"/>
        <end position="652"/>
    </location>
</feature>
<dbReference type="Pfam" id="PF24554">
    <property type="entry name" value="DUF7603"/>
    <property type="match status" value="1"/>
</dbReference>
<reference evidence="4 5" key="1">
    <citation type="journal article" date="2015" name="Genome Announc.">
        <title>Draft Genome Sequence and Gene Annotation of the Entomopathogenic Fungus Verticillium hemipterigenum.</title>
        <authorList>
            <person name="Horn F."/>
            <person name="Habel A."/>
            <person name="Scharf D.H."/>
            <person name="Dworschak J."/>
            <person name="Brakhage A.A."/>
            <person name="Guthke R."/>
            <person name="Hertweck C."/>
            <person name="Linde J."/>
        </authorList>
    </citation>
    <scope>NUCLEOTIDE SEQUENCE [LARGE SCALE GENOMIC DNA]</scope>
</reference>
<keyword evidence="1" id="KW-0175">Coiled coil</keyword>
<feature type="region of interest" description="Disordered" evidence="2">
    <location>
        <begin position="101"/>
        <end position="125"/>
    </location>
</feature>
<feature type="compositionally biased region" description="Polar residues" evidence="2">
    <location>
        <begin position="329"/>
        <end position="344"/>
    </location>
</feature>